<protein>
    <recommendedName>
        <fullName evidence="6">Probable ribonuclease FAU-1</fullName>
        <ecNumber evidence="6">3.1.26.-</ecNumber>
    </recommendedName>
    <alternativeName>
        <fullName evidence="6">RNA-binding protein FAU-1</fullName>
    </alternativeName>
</protein>
<keyword evidence="4 6" id="KW-0378">Hydrolase</keyword>
<keyword evidence="1 6" id="KW-0698">rRNA processing</keyword>
<keyword evidence="5 6" id="KW-0694">RNA-binding</keyword>
<dbReference type="InterPro" id="IPR003029">
    <property type="entry name" value="S1_domain"/>
</dbReference>
<comment type="function">
    <text evidence="6">Probable RNase involved in rRNA stability through maturation and/or degradation of precursor rRNAs. Binds to RNA in loop regions with AU-rich sequences.</text>
</comment>
<dbReference type="PIRSF" id="PIRSF018644">
    <property type="entry name" value="RNA-binding_FAU-1"/>
    <property type="match status" value="1"/>
</dbReference>
<dbReference type="Pfam" id="PF04167">
    <property type="entry name" value="DUF402"/>
    <property type="match status" value="1"/>
</dbReference>
<feature type="coiled-coil region" evidence="7">
    <location>
        <begin position="213"/>
        <end position="240"/>
    </location>
</feature>
<evidence type="ECO:0000313" key="10">
    <source>
        <dbReference type="Proteomes" id="UP000662973"/>
    </source>
</evidence>
<sequence length="470" mass="50602">MAVLRDHRPMSDTTRLKVRGIYTTALTRLFATSDGFEVVQPSPPIDDRFDRAFDLAPAAATLFTSDDRQGVGVVGPAAPDVRERLAAVGVDTLTWRDPAARGSVWDATITETNSGGAIVDLDERSAFLPFSNVDDRVETGNTVRVQVTEPRPPWDDGRPVVDSTVRVQRPLVTLVRDGADGGHGGPELADLLPTEPPGGWRATWSHAADDAGLDALGDALETAVERAEELDDALDETEMGGTPRTVCEGQPTAWAWFGRESRFELDDLRASVTTTMPGHHRIKAGDERASAAVDFAEAVGASDGGFPFEAVSRQFGPTEGDTVAIDHGKPAGHCIRLGRGEVTEYDPSGTVWVEREMSPGGTYDGLGIERRAGDVARTKFTEGKWWYPTIYESEDGETRGTYVNVCTPVEIFPGSVRYVDLHVDVLKHADGTVERVDDDELDAAVEAGDVSEQLAAKTRSIASAVENALS</sequence>
<dbReference type="PROSITE" id="PS50126">
    <property type="entry name" value="S1"/>
    <property type="match status" value="1"/>
</dbReference>
<keyword evidence="7" id="KW-0175">Coiled coil</keyword>
<dbReference type="Pfam" id="PF00575">
    <property type="entry name" value="S1"/>
    <property type="match status" value="1"/>
</dbReference>
<keyword evidence="3 6" id="KW-0255">Endonuclease</keyword>
<evidence type="ECO:0000256" key="7">
    <source>
        <dbReference type="SAM" id="Coils"/>
    </source>
</evidence>
<dbReference type="Gene3D" id="2.40.380.10">
    <property type="entry name" value="FomD-like"/>
    <property type="match status" value="1"/>
</dbReference>
<dbReference type="GO" id="GO:0035925">
    <property type="term" value="F:mRNA 3'-UTR AU-rich region binding"/>
    <property type="evidence" value="ECO:0007669"/>
    <property type="project" value="UniProtKB-UniRule"/>
</dbReference>
<dbReference type="GO" id="GO:0006364">
    <property type="term" value="P:rRNA processing"/>
    <property type="evidence" value="ECO:0007669"/>
    <property type="project" value="UniProtKB-UniRule"/>
</dbReference>
<dbReference type="InterPro" id="IPR016730">
    <property type="entry name" value="RNA-bd_FAU-1"/>
</dbReference>
<dbReference type="SUPFAM" id="SSF50249">
    <property type="entry name" value="Nucleic acid-binding proteins"/>
    <property type="match status" value="1"/>
</dbReference>
<dbReference type="Proteomes" id="UP000662973">
    <property type="component" value="Chromosome"/>
</dbReference>
<dbReference type="GO" id="GO:0016891">
    <property type="term" value="F:RNA endonuclease activity producing 5'-phosphomonoesters, hydrolytic mechanism"/>
    <property type="evidence" value="ECO:0007669"/>
    <property type="project" value="UniProtKB-UniRule"/>
</dbReference>
<dbReference type="InterPro" id="IPR007295">
    <property type="entry name" value="DUF402"/>
</dbReference>
<dbReference type="InterPro" id="IPR050212">
    <property type="entry name" value="Ntdp-like"/>
</dbReference>
<dbReference type="EMBL" id="CP064788">
    <property type="protein sequence ID" value="QSG09120.1"/>
    <property type="molecule type" value="Genomic_DNA"/>
</dbReference>
<dbReference type="AlphaFoldDB" id="A0A897N401"/>
<comment type="similarity">
    <text evidence="6">Belongs to the FAU-1 family.</text>
</comment>
<feature type="domain" description="S1 motif" evidence="8">
    <location>
        <begin position="102"/>
        <end position="166"/>
    </location>
</feature>
<organism evidence="9 10">
    <name type="scientific">Halapricum desulfuricans</name>
    <dbReference type="NCBI Taxonomy" id="2841257"/>
    <lineage>
        <taxon>Archaea</taxon>
        <taxon>Methanobacteriati</taxon>
        <taxon>Methanobacteriota</taxon>
        <taxon>Stenosarchaea group</taxon>
        <taxon>Halobacteria</taxon>
        <taxon>Halobacteriales</taxon>
        <taxon>Haloarculaceae</taxon>
        <taxon>Halapricum</taxon>
    </lineage>
</organism>
<accession>A0A897N401</accession>
<dbReference type="HAMAP" id="MF_01910">
    <property type="entry name" value="RNA_binding_AU_1"/>
    <property type="match status" value="1"/>
</dbReference>
<evidence type="ECO:0000256" key="3">
    <source>
        <dbReference type="ARBA" id="ARBA00022759"/>
    </source>
</evidence>
<dbReference type="InterPro" id="IPR012340">
    <property type="entry name" value="NA-bd_OB-fold"/>
</dbReference>
<dbReference type="KEGG" id="hds:HSR122_1729"/>
<gene>
    <name evidence="9" type="primary">cafA</name>
    <name evidence="6" type="synonym">fau-1</name>
    <name evidence="9" type="ORF">HSR122_1729</name>
</gene>
<evidence type="ECO:0000259" key="8">
    <source>
        <dbReference type="PROSITE" id="PS50126"/>
    </source>
</evidence>
<evidence type="ECO:0000256" key="6">
    <source>
        <dbReference type="HAMAP-Rule" id="MF_01910"/>
    </source>
</evidence>
<dbReference type="PANTHER" id="PTHR39159:SF1">
    <property type="entry name" value="UPF0374 PROTEIN YGAC"/>
    <property type="match status" value="1"/>
</dbReference>
<name>A0A897N401_9EURY</name>
<evidence type="ECO:0000256" key="1">
    <source>
        <dbReference type="ARBA" id="ARBA00022552"/>
    </source>
</evidence>
<evidence type="ECO:0000256" key="2">
    <source>
        <dbReference type="ARBA" id="ARBA00022722"/>
    </source>
</evidence>
<proteinExistence type="inferred from homology"/>
<keyword evidence="2 6" id="KW-0540">Nuclease</keyword>
<evidence type="ECO:0000256" key="4">
    <source>
        <dbReference type="ARBA" id="ARBA00022801"/>
    </source>
</evidence>
<evidence type="ECO:0000313" key="9">
    <source>
        <dbReference type="EMBL" id="QSG09120.1"/>
    </source>
</evidence>
<dbReference type="SUPFAM" id="SSF159234">
    <property type="entry name" value="FomD-like"/>
    <property type="match status" value="1"/>
</dbReference>
<keyword evidence="10" id="KW-1185">Reference proteome</keyword>
<dbReference type="PANTHER" id="PTHR39159">
    <property type="match status" value="1"/>
</dbReference>
<dbReference type="InterPro" id="IPR035930">
    <property type="entry name" value="FomD-like_sf"/>
</dbReference>
<evidence type="ECO:0000256" key="5">
    <source>
        <dbReference type="ARBA" id="ARBA00022884"/>
    </source>
</evidence>
<dbReference type="EC" id="3.1.26.-" evidence="6"/>
<reference evidence="9 10" key="1">
    <citation type="submission" date="2020-11" db="EMBL/GenBank/DDBJ databases">
        <title>Carbohydrate-dependent, anaerobic sulfur respiration: A novel catabolism in halophilic archaea.</title>
        <authorList>
            <person name="Sorokin D.Y."/>
            <person name="Messina E."/>
            <person name="Smedile F."/>
            <person name="La Cono V."/>
            <person name="Hallsworth J.E."/>
            <person name="Yakimov M.M."/>
        </authorList>
    </citation>
    <scope>NUCLEOTIDE SEQUENCE [LARGE SCALE GENOMIC DNA]</scope>
    <source>
        <strain evidence="9 10">HSR12-2</strain>
    </source>
</reference>